<evidence type="ECO:0000256" key="7">
    <source>
        <dbReference type="ARBA" id="ARBA00022989"/>
    </source>
</evidence>
<evidence type="ECO:0000256" key="11">
    <source>
        <dbReference type="SAM" id="Phobius"/>
    </source>
</evidence>
<keyword evidence="14" id="KW-1185">Reference proteome</keyword>
<feature type="transmembrane region" description="Helical" evidence="11">
    <location>
        <begin position="51"/>
        <end position="74"/>
    </location>
</feature>
<protein>
    <submittedName>
        <fullName evidence="13">Voltage-gated potassium channel Kch</fullName>
    </submittedName>
</protein>
<feature type="transmembrane region" description="Helical" evidence="11">
    <location>
        <begin position="142"/>
        <end position="162"/>
    </location>
</feature>
<dbReference type="SUPFAM" id="SSF81324">
    <property type="entry name" value="Voltage-gated potassium channels"/>
    <property type="match status" value="1"/>
</dbReference>
<evidence type="ECO:0000256" key="6">
    <source>
        <dbReference type="ARBA" id="ARBA00022958"/>
    </source>
</evidence>
<feature type="transmembrane region" description="Helical" evidence="11">
    <location>
        <begin position="174"/>
        <end position="193"/>
    </location>
</feature>
<sequence length="268" mass="30116">MKPGNRLRSRVRALYFGHTQSAVRFQGVLLALDLLIIGFFIGSQFIAEQPYFWLIDAAIAAFLSIDLLARLFAFGTLRRWLKYPTTWIDLIVLATLFFPAVLYNWGFLRILRLWTLVHSERFWNVLARGRWDDTYVEELSKAIVTMVVFIFLAAGVTQALFLGHHPGLNNFVDAMYFVVTSLTTTGYGDITLGTAGGRIFTIVLMITGISLFFSIAQKAFAPEKKIVRCTECGADRHDLDARHCKVCGTELTAPLRGIARTARGKAGR</sequence>
<keyword evidence="6" id="KW-0630">Potassium</keyword>
<dbReference type="GO" id="GO:0016020">
    <property type="term" value="C:membrane"/>
    <property type="evidence" value="ECO:0007669"/>
    <property type="project" value="UniProtKB-SubCell"/>
</dbReference>
<gene>
    <name evidence="13" type="primary">kch</name>
    <name evidence="13" type="ORF">DSM104635_02102</name>
</gene>
<dbReference type="PANTHER" id="PTHR10027:SF10">
    <property type="entry name" value="SLOWPOKE 2, ISOFORM D"/>
    <property type="match status" value="1"/>
</dbReference>
<accession>A0A6I6MPH7</accession>
<keyword evidence="2" id="KW-0813">Transport</keyword>
<dbReference type="Proteomes" id="UP000431269">
    <property type="component" value="Chromosome"/>
</dbReference>
<dbReference type="RefSeq" id="WP_158766134.1">
    <property type="nucleotide sequence ID" value="NZ_CP047045.1"/>
</dbReference>
<keyword evidence="7 11" id="KW-1133">Transmembrane helix</keyword>
<dbReference type="Pfam" id="PF07885">
    <property type="entry name" value="Ion_trans_2"/>
    <property type="match status" value="1"/>
</dbReference>
<keyword evidence="8" id="KW-0406">Ion transport</keyword>
<dbReference type="EMBL" id="CP047045">
    <property type="protein sequence ID" value="QGZ95256.1"/>
    <property type="molecule type" value="Genomic_DNA"/>
</dbReference>
<keyword evidence="4 11" id="KW-0812">Transmembrane</keyword>
<dbReference type="PANTHER" id="PTHR10027">
    <property type="entry name" value="CALCIUM-ACTIVATED POTASSIUM CHANNEL ALPHA CHAIN"/>
    <property type="match status" value="1"/>
</dbReference>
<dbReference type="Gene3D" id="1.10.287.70">
    <property type="match status" value="1"/>
</dbReference>
<dbReference type="InterPro" id="IPR003938">
    <property type="entry name" value="K_chnl_volt-dep_EAG/ELK/ERG"/>
</dbReference>
<keyword evidence="9 11" id="KW-0472">Membrane</keyword>
<dbReference type="GO" id="GO:0005249">
    <property type="term" value="F:voltage-gated potassium channel activity"/>
    <property type="evidence" value="ECO:0007669"/>
    <property type="project" value="InterPro"/>
</dbReference>
<keyword evidence="10 13" id="KW-0407">Ion channel</keyword>
<reference evidence="14" key="1">
    <citation type="submission" date="2019-12" db="EMBL/GenBank/DDBJ databases">
        <title>Complete genome of Terracaulis silvestris 0127_4.</title>
        <authorList>
            <person name="Vieira S."/>
            <person name="Riedel T."/>
            <person name="Sproer C."/>
            <person name="Pascual J."/>
            <person name="Boedeker C."/>
            <person name="Overmann J."/>
        </authorList>
    </citation>
    <scope>NUCLEOTIDE SEQUENCE [LARGE SCALE GENOMIC DNA]</scope>
    <source>
        <strain evidence="14">0127_4</strain>
    </source>
</reference>
<organism evidence="13 14">
    <name type="scientific">Terricaulis silvestris</name>
    <dbReference type="NCBI Taxonomy" id="2686094"/>
    <lineage>
        <taxon>Bacteria</taxon>
        <taxon>Pseudomonadati</taxon>
        <taxon>Pseudomonadota</taxon>
        <taxon>Alphaproteobacteria</taxon>
        <taxon>Caulobacterales</taxon>
        <taxon>Caulobacteraceae</taxon>
        <taxon>Terricaulis</taxon>
    </lineage>
</organism>
<evidence type="ECO:0000256" key="3">
    <source>
        <dbReference type="ARBA" id="ARBA00022538"/>
    </source>
</evidence>
<dbReference type="InterPro" id="IPR013099">
    <property type="entry name" value="K_chnl_dom"/>
</dbReference>
<dbReference type="KEGG" id="tsv:DSM104635_02102"/>
<feature type="transmembrane region" description="Helical" evidence="11">
    <location>
        <begin position="86"/>
        <end position="106"/>
    </location>
</feature>
<name>A0A6I6MPH7_9CAUL</name>
<feature type="transmembrane region" description="Helical" evidence="11">
    <location>
        <begin position="21"/>
        <end position="45"/>
    </location>
</feature>
<evidence type="ECO:0000259" key="12">
    <source>
        <dbReference type="Pfam" id="PF07885"/>
    </source>
</evidence>
<evidence type="ECO:0000256" key="1">
    <source>
        <dbReference type="ARBA" id="ARBA00004141"/>
    </source>
</evidence>
<dbReference type="PRINTS" id="PR01463">
    <property type="entry name" value="EAGCHANLFMLY"/>
</dbReference>
<comment type="subcellular location">
    <subcellularLocation>
        <location evidence="1">Membrane</location>
        <topology evidence="1">Multi-pass membrane protein</topology>
    </subcellularLocation>
</comment>
<keyword evidence="3" id="KW-0633">Potassium transport</keyword>
<evidence type="ECO:0000256" key="8">
    <source>
        <dbReference type="ARBA" id="ARBA00023065"/>
    </source>
</evidence>
<evidence type="ECO:0000256" key="4">
    <source>
        <dbReference type="ARBA" id="ARBA00022692"/>
    </source>
</evidence>
<dbReference type="AlphaFoldDB" id="A0A6I6MPH7"/>
<evidence type="ECO:0000256" key="5">
    <source>
        <dbReference type="ARBA" id="ARBA00022826"/>
    </source>
</evidence>
<proteinExistence type="predicted"/>
<dbReference type="InterPro" id="IPR047871">
    <property type="entry name" value="K_chnl_Slo-like"/>
</dbReference>
<feature type="domain" description="Potassium channel" evidence="12">
    <location>
        <begin position="146"/>
        <end position="217"/>
    </location>
</feature>
<evidence type="ECO:0000256" key="10">
    <source>
        <dbReference type="ARBA" id="ARBA00023303"/>
    </source>
</evidence>
<evidence type="ECO:0000313" key="13">
    <source>
        <dbReference type="EMBL" id="QGZ95256.1"/>
    </source>
</evidence>
<evidence type="ECO:0000256" key="2">
    <source>
        <dbReference type="ARBA" id="ARBA00022448"/>
    </source>
</evidence>
<evidence type="ECO:0000313" key="14">
    <source>
        <dbReference type="Proteomes" id="UP000431269"/>
    </source>
</evidence>
<keyword evidence="5" id="KW-0631">Potassium channel</keyword>
<evidence type="ECO:0000256" key="9">
    <source>
        <dbReference type="ARBA" id="ARBA00023136"/>
    </source>
</evidence>
<feature type="transmembrane region" description="Helical" evidence="11">
    <location>
        <begin position="199"/>
        <end position="216"/>
    </location>
</feature>